<organism evidence="1 2">
    <name type="scientific">Toxocara canis</name>
    <name type="common">Canine roundworm</name>
    <dbReference type="NCBI Taxonomy" id="6265"/>
    <lineage>
        <taxon>Eukaryota</taxon>
        <taxon>Metazoa</taxon>
        <taxon>Ecdysozoa</taxon>
        <taxon>Nematoda</taxon>
        <taxon>Chromadorea</taxon>
        <taxon>Rhabditida</taxon>
        <taxon>Spirurina</taxon>
        <taxon>Ascaridomorpha</taxon>
        <taxon>Ascaridoidea</taxon>
        <taxon>Toxocaridae</taxon>
        <taxon>Toxocara</taxon>
    </lineage>
</organism>
<dbReference type="Proteomes" id="UP000031036">
    <property type="component" value="Unassembled WGS sequence"/>
</dbReference>
<reference evidence="1 2" key="1">
    <citation type="submission" date="2014-11" db="EMBL/GenBank/DDBJ databases">
        <title>Genetic blueprint of the zoonotic pathogen Toxocara canis.</title>
        <authorList>
            <person name="Zhu X.-Q."/>
            <person name="Korhonen P.K."/>
            <person name="Cai H."/>
            <person name="Young N.D."/>
            <person name="Nejsum P."/>
            <person name="von Samson-Himmelstjerna G."/>
            <person name="Boag P.R."/>
            <person name="Tan P."/>
            <person name="Li Q."/>
            <person name="Min J."/>
            <person name="Yang Y."/>
            <person name="Wang X."/>
            <person name="Fang X."/>
            <person name="Hall R.S."/>
            <person name="Hofmann A."/>
            <person name="Sternberg P.W."/>
            <person name="Jex A.R."/>
            <person name="Gasser R.B."/>
        </authorList>
    </citation>
    <scope>NUCLEOTIDE SEQUENCE [LARGE SCALE GENOMIC DNA]</scope>
    <source>
        <strain evidence="1">PN_DK_2014</strain>
    </source>
</reference>
<comment type="caution">
    <text evidence="1">The sequence shown here is derived from an EMBL/GenBank/DDBJ whole genome shotgun (WGS) entry which is preliminary data.</text>
</comment>
<keyword evidence="2" id="KW-1185">Reference proteome</keyword>
<dbReference type="AlphaFoldDB" id="A0A0B2VWP3"/>
<proteinExistence type="predicted"/>
<gene>
    <name evidence="1" type="ORF">Tcan_13227</name>
</gene>
<evidence type="ECO:0000313" key="1">
    <source>
        <dbReference type="EMBL" id="KHN87971.1"/>
    </source>
</evidence>
<name>A0A0B2VWP3_TOXCA</name>
<evidence type="ECO:0000313" key="2">
    <source>
        <dbReference type="Proteomes" id="UP000031036"/>
    </source>
</evidence>
<protein>
    <submittedName>
        <fullName evidence="1">Uncharacterized protein</fullName>
    </submittedName>
</protein>
<dbReference type="EMBL" id="JPKZ01000317">
    <property type="protein sequence ID" value="KHN87971.1"/>
    <property type="molecule type" value="Genomic_DNA"/>
</dbReference>
<accession>A0A0B2VWP3</accession>
<sequence>MASFPKRARFAFAKRYPSQFAFAKRSDYDEFDDMDKRVMRFAFAKRFMRNFAFAKRSPFSSFA</sequence>
<dbReference type="OrthoDB" id="5805917at2759"/>